<evidence type="ECO:0000313" key="2">
    <source>
        <dbReference type="EMBL" id="CAH0372539.1"/>
    </source>
</evidence>
<name>A0A8J2ST00_9STRA</name>
<feature type="compositionally biased region" description="Basic and acidic residues" evidence="1">
    <location>
        <begin position="204"/>
        <end position="215"/>
    </location>
</feature>
<reference evidence="2" key="1">
    <citation type="submission" date="2021-11" db="EMBL/GenBank/DDBJ databases">
        <authorList>
            <consortium name="Genoscope - CEA"/>
            <person name="William W."/>
        </authorList>
    </citation>
    <scope>NUCLEOTIDE SEQUENCE</scope>
</reference>
<dbReference type="EMBL" id="CAKKNE010000003">
    <property type="protein sequence ID" value="CAH0372539.1"/>
    <property type="molecule type" value="Genomic_DNA"/>
</dbReference>
<feature type="region of interest" description="Disordered" evidence="1">
    <location>
        <begin position="257"/>
        <end position="294"/>
    </location>
</feature>
<dbReference type="Proteomes" id="UP000789595">
    <property type="component" value="Unassembled WGS sequence"/>
</dbReference>
<keyword evidence="3" id="KW-1185">Reference proteome</keyword>
<proteinExistence type="predicted"/>
<feature type="region of interest" description="Disordered" evidence="1">
    <location>
        <begin position="543"/>
        <end position="574"/>
    </location>
</feature>
<feature type="region of interest" description="Disordered" evidence="1">
    <location>
        <begin position="68"/>
        <end position="98"/>
    </location>
</feature>
<organism evidence="2 3">
    <name type="scientific">Pelagomonas calceolata</name>
    <dbReference type="NCBI Taxonomy" id="35677"/>
    <lineage>
        <taxon>Eukaryota</taxon>
        <taxon>Sar</taxon>
        <taxon>Stramenopiles</taxon>
        <taxon>Ochrophyta</taxon>
        <taxon>Pelagophyceae</taxon>
        <taxon>Pelagomonadales</taxon>
        <taxon>Pelagomonadaceae</taxon>
        <taxon>Pelagomonas</taxon>
    </lineage>
</organism>
<accession>A0A8J2ST00</accession>
<gene>
    <name evidence="2" type="ORF">PECAL_3P25450</name>
</gene>
<evidence type="ECO:0000256" key="1">
    <source>
        <dbReference type="SAM" id="MobiDB-lite"/>
    </source>
</evidence>
<sequence>MALGGARRPDRRPSWEYLEPDARADLRLDGRVADLAGAPRRRRVLGKVGAVAEERRQGAHQRAAVLERVLQDEGGQLERDRRRQLRDEREAEQQPGGPALVVVVPGQSAPARQEPAPDLLVQREEAGEPAPQRLRVERHEELAPEQGELALQGRLPRPDRGVRRPRGAVRVGTLPQGAPERPRQVRRRRERAAELVARRRVHERRGGPERDDALPRVRSRPAHRDVAQLRRLVRADLDDVYPEVRQPQLQPPLALRERHRRPRHERRLLEEDAPRPAAVGPQRHGVEERGRGPLLGRGQVVRPVVEEQHRVVRVGPQVAHEALDAVRDLKARRGDGGADVGPAPRREPRLGARAVDDDRAPQAGPALEVERRARRVVRHAIYHVRAPVAARTDLEVLPHLDHARVRRAAPEPLFERRPVHAAVRSLQGRALVRGRAPGPPEEAVRARPRRVDAPAQLELGQRLAQRVPLGLPHAVVVGPRLVEVRVDESHAQTLALRQQPRHDGARRTRAYHGTVVSARGRRGVVVAAAGAQRGYCICARDGRPRSTARERRRPHPQCWLQGRGDGQEGGGDAAYQAARSRHSCTCSDLPHFFF</sequence>
<feature type="compositionally biased region" description="Basic residues" evidence="1">
    <location>
        <begin position="257"/>
        <end position="266"/>
    </location>
</feature>
<dbReference type="AlphaFoldDB" id="A0A8J2ST00"/>
<feature type="compositionally biased region" description="Gly residues" evidence="1">
    <location>
        <begin position="563"/>
        <end position="572"/>
    </location>
</feature>
<evidence type="ECO:0000313" key="3">
    <source>
        <dbReference type="Proteomes" id="UP000789595"/>
    </source>
</evidence>
<feature type="compositionally biased region" description="Basic and acidic residues" evidence="1">
    <location>
        <begin position="76"/>
        <end position="92"/>
    </location>
</feature>
<protein>
    <submittedName>
        <fullName evidence="2">Uncharacterized protein</fullName>
    </submittedName>
</protein>
<comment type="caution">
    <text evidence="2">The sequence shown here is derived from an EMBL/GenBank/DDBJ whole genome shotgun (WGS) entry which is preliminary data.</text>
</comment>
<feature type="region of interest" description="Disordered" evidence="1">
    <location>
        <begin position="198"/>
        <end position="222"/>
    </location>
</feature>